<gene>
    <name evidence="2" type="ORF">GCM10007298_16100</name>
</gene>
<organism evidence="2 3">
    <name type="scientific">Williamsia phyllosphaerae</name>
    <dbReference type="NCBI Taxonomy" id="885042"/>
    <lineage>
        <taxon>Bacteria</taxon>
        <taxon>Bacillati</taxon>
        <taxon>Actinomycetota</taxon>
        <taxon>Actinomycetes</taxon>
        <taxon>Mycobacteriales</taxon>
        <taxon>Nocardiaceae</taxon>
        <taxon>Williamsia</taxon>
    </lineage>
</organism>
<feature type="region of interest" description="Disordered" evidence="1">
    <location>
        <begin position="34"/>
        <end position="60"/>
    </location>
</feature>
<protein>
    <submittedName>
        <fullName evidence="2">Uncharacterized protein</fullName>
    </submittedName>
</protein>
<feature type="compositionally biased region" description="Basic and acidic residues" evidence="1">
    <location>
        <begin position="51"/>
        <end position="60"/>
    </location>
</feature>
<name>A0ABQ1UK17_9NOCA</name>
<reference evidence="3" key="1">
    <citation type="journal article" date="2019" name="Int. J. Syst. Evol. Microbiol.">
        <title>The Global Catalogue of Microorganisms (GCM) 10K type strain sequencing project: providing services to taxonomists for standard genome sequencing and annotation.</title>
        <authorList>
            <consortium name="The Broad Institute Genomics Platform"/>
            <consortium name="The Broad Institute Genome Sequencing Center for Infectious Disease"/>
            <person name="Wu L."/>
            <person name="Ma J."/>
        </authorList>
    </citation>
    <scope>NUCLEOTIDE SEQUENCE [LARGE SCALE GENOMIC DNA]</scope>
    <source>
        <strain evidence="3">CCM 7855</strain>
    </source>
</reference>
<sequence>MRPLTSAYTAMTMARTVAAAKKTDVGVRRADGMAATGAAEDIDTPLSRESGQPRDYDVAS</sequence>
<dbReference type="Proteomes" id="UP000632454">
    <property type="component" value="Unassembled WGS sequence"/>
</dbReference>
<evidence type="ECO:0000256" key="1">
    <source>
        <dbReference type="SAM" id="MobiDB-lite"/>
    </source>
</evidence>
<keyword evidence="3" id="KW-1185">Reference proteome</keyword>
<proteinExistence type="predicted"/>
<evidence type="ECO:0000313" key="3">
    <source>
        <dbReference type="Proteomes" id="UP000632454"/>
    </source>
</evidence>
<comment type="caution">
    <text evidence="2">The sequence shown here is derived from an EMBL/GenBank/DDBJ whole genome shotgun (WGS) entry which is preliminary data.</text>
</comment>
<evidence type="ECO:0000313" key="2">
    <source>
        <dbReference type="EMBL" id="GGF20938.1"/>
    </source>
</evidence>
<dbReference type="EMBL" id="BMCS01000001">
    <property type="protein sequence ID" value="GGF20938.1"/>
    <property type="molecule type" value="Genomic_DNA"/>
</dbReference>
<accession>A0ABQ1UK17</accession>